<evidence type="ECO:0000259" key="16">
    <source>
        <dbReference type="Pfam" id="PF07943"/>
    </source>
</evidence>
<keyword evidence="10" id="KW-0961">Cell wall biogenesis/degradation</keyword>
<keyword evidence="7" id="KW-0378">Hydrolase</keyword>
<evidence type="ECO:0000256" key="12">
    <source>
        <dbReference type="PIRSR" id="PIRSR618044-1"/>
    </source>
</evidence>
<dbReference type="GO" id="GO:0071555">
    <property type="term" value="P:cell wall organization"/>
    <property type="evidence" value="ECO:0007669"/>
    <property type="project" value="UniProtKB-KW"/>
</dbReference>
<keyword evidence="5" id="KW-0645">Protease</keyword>
<evidence type="ECO:0000256" key="2">
    <source>
        <dbReference type="ARBA" id="ARBA00007164"/>
    </source>
</evidence>
<proteinExistence type="inferred from homology"/>
<dbReference type="Gene3D" id="2.30.140.30">
    <property type="match status" value="1"/>
</dbReference>
<reference evidence="17 18" key="1">
    <citation type="submission" date="2016-10" db="EMBL/GenBank/DDBJ databases">
        <authorList>
            <person name="de Groot N.N."/>
        </authorList>
    </citation>
    <scope>NUCLEOTIDE SEQUENCE [LARGE SCALE GENOMIC DNA]</scope>
    <source>
        <strain evidence="17 18">DSM 44778</strain>
    </source>
</reference>
<feature type="active site" evidence="12">
    <location>
        <position position="122"/>
    </location>
</feature>
<dbReference type="EC" id="3.4.16.4" evidence="3"/>
<evidence type="ECO:0000259" key="15">
    <source>
        <dbReference type="Pfam" id="PF00768"/>
    </source>
</evidence>
<dbReference type="PANTHER" id="PTHR21581:SF33">
    <property type="entry name" value="D-ALANYL-D-ALANINE CARBOXYPEPTIDASE DACB"/>
    <property type="match status" value="1"/>
</dbReference>
<evidence type="ECO:0000256" key="9">
    <source>
        <dbReference type="ARBA" id="ARBA00022984"/>
    </source>
</evidence>
<dbReference type="PANTHER" id="PTHR21581">
    <property type="entry name" value="D-ALANYL-D-ALANINE CARBOXYPEPTIDASE"/>
    <property type="match status" value="1"/>
</dbReference>
<keyword evidence="8" id="KW-0133">Cell shape</keyword>
<dbReference type="GO" id="GO:0006508">
    <property type="term" value="P:proteolysis"/>
    <property type="evidence" value="ECO:0007669"/>
    <property type="project" value="UniProtKB-KW"/>
</dbReference>
<protein>
    <recommendedName>
        <fullName evidence="3">serine-type D-Ala-D-Ala carboxypeptidase</fullName>
        <ecNumber evidence="3">3.4.16.4</ecNumber>
    </recommendedName>
</protein>
<dbReference type="Pfam" id="PF07943">
    <property type="entry name" value="PBP5_C"/>
    <property type="match status" value="1"/>
</dbReference>
<gene>
    <name evidence="17" type="ORF">SAMN05421852_12021</name>
</gene>
<evidence type="ECO:0000313" key="17">
    <source>
        <dbReference type="EMBL" id="SFJ75289.1"/>
    </source>
</evidence>
<evidence type="ECO:0000256" key="4">
    <source>
        <dbReference type="ARBA" id="ARBA00022645"/>
    </source>
</evidence>
<evidence type="ECO:0000256" key="13">
    <source>
        <dbReference type="PIRSR" id="PIRSR618044-2"/>
    </source>
</evidence>
<comment type="similarity">
    <text evidence="2 14">Belongs to the peptidase S11 family.</text>
</comment>
<dbReference type="Pfam" id="PF00768">
    <property type="entry name" value="Peptidase_S11"/>
    <property type="match status" value="1"/>
</dbReference>
<evidence type="ECO:0000256" key="3">
    <source>
        <dbReference type="ARBA" id="ARBA00012448"/>
    </source>
</evidence>
<sequence>MTKMKKMVSALLAFVIWIVGIPVHTTTVYAYTEEKPFVSAQSAVLMDVASERVLFGKEAQKPMKVASLTKIMTAILAIEKGKLDELVTISPRAVGIEGSSVYLKQGEKVRLRDLLYGLMLRSGNDAAVAIAEHIGGSVEGFVYLMNEKATYLGLQHTHFMNPHGLDHPDHYSTAYDLAKLTAYALKNPVFQEIVKTKSITLSSPWETGRQTFFNKNKLLRMYPWADGVKTGFTKQAGRTLVTSATKDGHQLVAVTLNDPNDWYDSIKLFEYGYEHYDLVSIVKREQLIWQKPDHKRGEKEFDLVAGEEFRYPLTAEEKKEKRVKIEPLISYPLKMIQEENMPVGSARIYLDNQLIGAIPLVTKSPARSTFFSKWKEIIFSWLEQGEEL</sequence>
<dbReference type="AlphaFoldDB" id="A0A1I3TYC2"/>
<comment type="catalytic activity">
    <reaction evidence="11">
        <text>Preferential cleavage: (Ac)2-L-Lys-D-Ala-|-D-Ala. Also transpeptidation of peptidyl-alanyl moieties that are N-acyl substituents of D-alanine.</text>
        <dbReference type="EC" id="3.4.16.4"/>
    </reaction>
</comment>
<evidence type="ECO:0000256" key="14">
    <source>
        <dbReference type="RuleBase" id="RU004016"/>
    </source>
</evidence>
<dbReference type="InterPro" id="IPR012338">
    <property type="entry name" value="Beta-lactam/transpept-like"/>
</dbReference>
<evidence type="ECO:0000313" key="18">
    <source>
        <dbReference type="Proteomes" id="UP000199545"/>
    </source>
</evidence>
<keyword evidence="18" id="KW-1185">Reference proteome</keyword>
<evidence type="ECO:0000256" key="7">
    <source>
        <dbReference type="ARBA" id="ARBA00022801"/>
    </source>
</evidence>
<evidence type="ECO:0000256" key="10">
    <source>
        <dbReference type="ARBA" id="ARBA00023316"/>
    </source>
</evidence>
<keyword evidence="6" id="KW-0732">Signal</keyword>
<evidence type="ECO:0000256" key="5">
    <source>
        <dbReference type="ARBA" id="ARBA00022670"/>
    </source>
</evidence>
<evidence type="ECO:0000256" key="8">
    <source>
        <dbReference type="ARBA" id="ARBA00022960"/>
    </source>
</evidence>
<keyword evidence="9" id="KW-0573">Peptidoglycan synthesis</keyword>
<feature type="domain" description="Peptidase S11 D-Ala-D-Ala carboxypeptidase A C-terminal" evidence="16">
    <location>
        <begin position="276"/>
        <end position="364"/>
    </location>
</feature>
<dbReference type="GO" id="GO:0009252">
    <property type="term" value="P:peptidoglycan biosynthetic process"/>
    <property type="evidence" value="ECO:0007669"/>
    <property type="project" value="UniProtKB-UniPathway"/>
</dbReference>
<feature type="binding site" evidence="13">
    <location>
        <position position="229"/>
    </location>
    <ligand>
        <name>substrate</name>
    </ligand>
</feature>
<dbReference type="InterPro" id="IPR018044">
    <property type="entry name" value="Peptidase_S11"/>
</dbReference>
<feature type="active site" description="Proton acceptor" evidence="12">
    <location>
        <position position="67"/>
    </location>
</feature>
<dbReference type="GO" id="GO:0009002">
    <property type="term" value="F:serine-type D-Ala-D-Ala carboxypeptidase activity"/>
    <property type="evidence" value="ECO:0007669"/>
    <property type="project" value="UniProtKB-EC"/>
</dbReference>
<evidence type="ECO:0000256" key="6">
    <source>
        <dbReference type="ARBA" id="ARBA00022729"/>
    </source>
</evidence>
<dbReference type="EMBL" id="FORR01000020">
    <property type="protein sequence ID" value="SFJ75289.1"/>
    <property type="molecule type" value="Genomic_DNA"/>
</dbReference>
<evidence type="ECO:0000256" key="11">
    <source>
        <dbReference type="ARBA" id="ARBA00034000"/>
    </source>
</evidence>
<dbReference type="STRING" id="46223.SAMN05421852_12021"/>
<comment type="pathway">
    <text evidence="1">Cell wall biogenesis; peptidoglycan biosynthesis.</text>
</comment>
<dbReference type="Proteomes" id="UP000199545">
    <property type="component" value="Unassembled WGS sequence"/>
</dbReference>
<dbReference type="InterPro" id="IPR012907">
    <property type="entry name" value="Peptidase_S11_C"/>
</dbReference>
<organism evidence="17 18">
    <name type="scientific">Thermoflavimicrobium dichotomicum</name>
    <dbReference type="NCBI Taxonomy" id="46223"/>
    <lineage>
        <taxon>Bacteria</taxon>
        <taxon>Bacillati</taxon>
        <taxon>Bacillota</taxon>
        <taxon>Bacilli</taxon>
        <taxon>Bacillales</taxon>
        <taxon>Thermoactinomycetaceae</taxon>
        <taxon>Thermoflavimicrobium</taxon>
    </lineage>
</organism>
<keyword evidence="4 17" id="KW-0121">Carboxypeptidase</keyword>
<dbReference type="GO" id="GO:0008360">
    <property type="term" value="P:regulation of cell shape"/>
    <property type="evidence" value="ECO:0007669"/>
    <property type="project" value="UniProtKB-KW"/>
</dbReference>
<dbReference type="PRINTS" id="PR00725">
    <property type="entry name" value="DADACBPTASE1"/>
</dbReference>
<accession>A0A1I3TYC2</accession>
<name>A0A1I3TYC2_9BACL</name>
<dbReference type="UniPathway" id="UPA00219"/>
<dbReference type="SUPFAM" id="SSF56601">
    <property type="entry name" value="beta-lactamase/transpeptidase-like"/>
    <property type="match status" value="1"/>
</dbReference>
<feature type="domain" description="Peptidase S11 D-alanyl-D-alanine carboxypeptidase A N-terminal" evidence="15">
    <location>
        <begin position="32"/>
        <end position="259"/>
    </location>
</feature>
<dbReference type="Gene3D" id="3.40.710.10">
    <property type="entry name" value="DD-peptidase/beta-lactamase superfamily"/>
    <property type="match status" value="1"/>
</dbReference>
<evidence type="ECO:0000256" key="1">
    <source>
        <dbReference type="ARBA" id="ARBA00004752"/>
    </source>
</evidence>
<feature type="active site" description="Proton acceptor" evidence="12">
    <location>
        <position position="70"/>
    </location>
</feature>
<dbReference type="InterPro" id="IPR001967">
    <property type="entry name" value="Peptidase_S11_N"/>
</dbReference>